<dbReference type="InterPro" id="IPR044666">
    <property type="entry name" value="Cyclophilin_A-like"/>
</dbReference>
<dbReference type="GeneID" id="37015283"/>
<dbReference type="SUPFAM" id="SSF50891">
    <property type="entry name" value="Cyclophilin-like"/>
    <property type="match status" value="1"/>
</dbReference>
<evidence type="ECO:0000256" key="2">
    <source>
        <dbReference type="ARBA" id="ARBA00000971"/>
    </source>
</evidence>
<keyword evidence="7" id="KW-0808">Transferase</keyword>
<sequence>MLAHASTDRLFVTQAEHSGVFGQHTAGSGGHIARATQAQYQPLPFTSCAISLQSWSSPVCDKEEGTIYELTNILPWIKKHGHSPATGKPIKATDLVTLHFHKNEATGSWQDPVSFKPFNDSTHLVAIATSGNVFAFDTVQQLNIKARFWSDLLTGESFTRKDLITLQDPNNVSGKSIANLFHLKEGLHLTAADKGEEEDKEEVNVSATGSASVLLKKIREQTEGAKKAKTQAGEAALEKMKQAAAEKSSLSAAQNAMTSPSSAAAASSSAPRHVGTGTTGKTSASFTSTGLTPSTKMEREVINEEDMMYEDIKRGQKGKGPYKGYVRMVTNFGPLNIELHCDKAPKTCHNFLTLCSRGAYTSTTFHRNIPGFMVQGGDPTGTGRGGDSMWGKPFADELTTPGAYRHTARGVVSMANRGPDTNTSQFFILYGPKPHLDKKHTVFGQLVDSPSATLDALELVPTEQGTDKPMRAIRIMDVHVFTDPFADYQEKLDRKLHRQDESEIAKREAKRRKREEDRTTWLGTTLGAKDGVAEAKGVEAVASLTSSSKGVGKYLGQQRTASSSTGTESANGLAGEMIGKKRKEGGGFGDFSGW</sequence>
<dbReference type="PANTHER" id="PTHR45625:SF1">
    <property type="entry name" value="RING-TYPE E3 UBIQUITIN-PROTEIN LIGASE PPIL2"/>
    <property type="match status" value="1"/>
</dbReference>
<evidence type="ECO:0000313" key="16">
    <source>
        <dbReference type="Proteomes" id="UP000245942"/>
    </source>
</evidence>
<dbReference type="PROSITE" id="PS50072">
    <property type="entry name" value="CSA_PPIASE_2"/>
    <property type="match status" value="1"/>
</dbReference>
<dbReference type="FunFam" id="3.30.40.10:FF:000079">
    <property type="entry name" value="Peptidyl-prolyl cis-trans isomerase 2"/>
    <property type="match status" value="1"/>
</dbReference>
<comment type="catalytic activity">
    <reaction evidence="2">
        <text>[protein]-peptidylproline (omega=180) = [protein]-peptidylproline (omega=0)</text>
        <dbReference type="Rhea" id="RHEA:16237"/>
        <dbReference type="Rhea" id="RHEA-COMP:10747"/>
        <dbReference type="Rhea" id="RHEA-COMP:10748"/>
        <dbReference type="ChEBI" id="CHEBI:83833"/>
        <dbReference type="ChEBI" id="CHEBI:83834"/>
        <dbReference type="EC" id="5.2.1.8"/>
    </reaction>
</comment>
<keyword evidence="16" id="KW-1185">Reference proteome</keyword>
<evidence type="ECO:0000256" key="7">
    <source>
        <dbReference type="ARBA" id="ARBA00022679"/>
    </source>
</evidence>
<dbReference type="GO" id="GO:0071013">
    <property type="term" value="C:catalytic step 2 spliceosome"/>
    <property type="evidence" value="ECO:0007669"/>
    <property type="project" value="TreeGrafter"/>
</dbReference>
<dbReference type="SUPFAM" id="SSF57850">
    <property type="entry name" value="RING/U-box"/>
    <property type="match status" value="1"/>
</dbReference>
<dbReference type="OrthoDB" id="407558at2759"/>
<dbReference type="PROSITE" id="PS51698">
    <property type="entry name" value="U_BOX"/>
    <property type="match status" value="1"/>
</dbReference>
<dbReference type="PROSITE" id="PS00170">
    <property type="entry name" value="CSA_PPIASE_1"/>
    <property type="match status" value="1"/>
</dbReference>
<keyword evidence="10" id="KW-0413">Isomerase</keyword>
<feature type="region of interest" description="Disordered" evidence="12">
    <location>
        <begin position="552"/>
        <end position="594"/>
    </location>
</feature>
<dbReference type="CDD" id="cd01923">
    <property type="entry name" value="cyclophilin_RING"/>
    <property type="match status" value="1"/>
</dbReference>
<dbReference type="FunFam" id="2.40.100.10:FF:000014">
    <property type="entry name" value="Peptidyl-prolyl cis-trans isomerase cyp65"/>
    <property type="match status" value="1"/>
</dbReference>
<feature type="domain" description="U-box" evidence="14">
    <location>
        <begin position="41"/>
        <end position="116"/>
    </location>
</feature>
<dbReference type="PANTHER" id="PTHR45625">
    <property type="entry name" value="PEPTIDYL-PROLYL CIS-TRANS ISOMERASE-RELATED"/>
    <property type="match status" value="1"/>
</dbReference>
<dbReference type="InterPro" id="IPR003613">
    <property type="entry name" value="Ubox_domain"/>
</dbReference>
<evidence type="ECO:0000256" key="1">
    <source>
        <dbReference type="ARBA" id="ARBA00000900"/>
    </source>
</evidence>
<dbReference type="InterPro" id="IPR029000">
    <property type="entry name" value="Cyclophilin-like_dom_sf"/>
</dbReference>
<evidence type="ECO:0000256" key="11">
    <source>
        <dbReference type="ARBA" id="ARBA00023242"/>
    </source>
</evidence>
<comment type="function">
    <text evidence="3">May catalyze the cis-trans isomerization of proline imidic peptide bonds in oligopeptides thereby assisting the folding of proteins. May also function as a chaperone, playing a role in intracellular transport of proteins. May also have a protein ubiquitin ligase activity acting as an E3 ubiquitin protein ligase or as a ubiquitin-ubiquitin ligase promoting elongation of ubiquitin chains on proteins.</text>
</comment>
<feature type="compositionally biased region" description="Polar residues" evidence="12">
    <location>
        <begin position="248"/>
        <end position="258"/>
    </location>
</feature>
<comment type="catalytic activity">
    <reaction evidence="1">
        <text>S-ubiquitinyl-[E2 ubiquitin-conjugating enzyme]-L-cysteine + [acceptor protein]-L-lysine = [E2 ubiquitin-conjugating enzyme]-L-cysteine + N(6)-ubiquitinyl-[acceptor protein]-L-lysine.</text>
        <dbReference type="EC" id="2.3.2.27"/>
    </reaction>
</comment>
<dbReference type="AlphaFoldDB" id="A0A316U8K1"/>
<comment type="subcellular location">
    <subcellularLocation>
        <location evidence="4">Nucleus</location>
    </subcellularLocation>
</comment>
<organism evidence="15 16">
    <name type="scientific">Pseudomicrostroma glucosiphilum</name>
    <dbReference type="NCBI Taxonomy" id="1684307"/>
    <lineage>
        <taxon>Eukaryota</taxon>
        <taxon>Fungi</taxon>
        <taxon>Dikarya</taxon>
        <taxon>Basidiomycota</taxon>
        <taxon>Ustilaginomycotina</taxon>
        <taxon>Exobasidiomycetes</taxon>
        <taxon>Microstromatales</taxon>
        <taxon>Microstromatales incertae sedis</taxon>
        <taxon>Pseudomicrostroma</taxon>
    </lineage>
</organism>
<dbReference type="InterPro" id="IPR013083">
    <property type="entry name" value="Znf_RING/FYVE/PHD"/>
</dbReference>
<keyword evidence="11" id="KW-0539">Nucleus</keyword>
<accession>A0A316U8K1</accession>
<dbReference type="GO" id="GO:0003755">
    <property type="term" value="F:peptidyl-prolyl cis-trans isomerase activity"/>
    <property type="evidence" value="ECO:0007669"/>
    <property type="project" value="UniProtKB-KW"/>
</dbReference>
<reference evidence="15 16" key="1">
    <citation type="journal article" date="2018" name="Mol. Biol. Evol.">
        <title>Broad Genomic Sampling Reveals a Smut Pathogenic Ancestry of the Fungal Clade Ustilaginomycotina.</title>
        <authorList>
            <person name="Kijpornyongpan T."/>
            <person name="Mondo S.J."/>
            <person name="Barry K."/>
            <person name="Sandor L."/>
            <person name="Lee J."/>
            <person name="Lipzen A."/>
            <person name="Pangilinan J."/>
            <person name="LaButti K."/>
            <person name="Hainaut M."/>
            <person name="Henrissat B."/>
            <person name="Grigoriev I.V."/>
            <person name="Spatafora J.W."/>
            <person name="Aime M.C."/>
        </authorList>
    </citation>
    <scope>NUCLEOTIDE SEQUENCE [LARGE SCALE GENOMIC DNA]</scope>
    <source>
        <strain evidence="15 16">MCA 4718</strain>
    </source>
</reference>
<gene>
    <name evidence="15" type="ORF">BCV69DRAFT_287230</name>
</gene>
<dbReference type="Gene3D" id="3.30.40.10">
    <property type="entry name" value="Zinc/RING finger domain, C3HC4 (zinc finger)"/>
    <property type="match status" value="1"/>
</dbReference>
<dbReference type="STRING" id="1684307.A0A316U8K1"/>
<evidence type="ECO:0000256" key="5">
    <source>
        <dbReference type="ARBA" id="ARBA00004906"/>
    </source>
</evidence>
<evidence type="ECO:0000256" key="10">
    <source>
        <dbReference type="ARBA" id="ARBA00023235"/>
    </source>
</evidence>
<evidence type="ECO:0000256" key="4">
    <source>
        <dbReference type="ARBA" id="ARBA00004123"/>
    </source>
</evidence>
<dbReference type="InterPro" id="IPR020892">
    <property type="entry name" value="Cyclophilin-type_PPIase_CS"/>
</dbReference>
<proteinExistence type="inferred from homology"/>
<dbReference type="Proteomes" id="UP000245942">
    <property type="component" value="Unassembled WGS sequence"/>
</dbReference>
<dbReference type="EMBL" id="KZ819325">
    <property type="protein sequence ID" value="PWN21580.1"/>
    <property type="molecule type" value="Genomic_DNA"/>
</dbReference>
<feature type="compositionally biased region" description="Polar residues" evidence="12">
    <location>
        <begin position="557"/>
        <end position="570"/>
    </location>
</feature>
<dbReference type="GO" id="GO:0061630">
    <property type="term" value="F:ubiquitin protein ligase activity"/>
    <property type="evidence" value="ECO:0007669"/>
    <property type="project" value="UniProtKB-EC"/>
</dbReference>
<dbReference type="Gene3D" id="2.40.100.10">
    <property type="entry name" value="Cyclophilin-like"/>
    <property type="match status" value="1"/>
</dbReference>
<feature type="compositionally biased region" description="Low complexity" evidence="12">
    <location>
        <begin position="259"/>
        <end position="271"/>
    </location>
</feature>
<dbReference type="Pfam" id="PF04641">
    <property type="entry name" value="Rtf2"/>
    <property type="match status" value="1"/>
</dbReference>
<dbReference type="GO" id="GO:0006457">
    <property type="term" value="P:protein folding"/>
    <property type="evidence" value="ECO:0007669"/>
    <property type="project" value="InterPro"/>
</dbReference>
<evidence type="ECO:0000256" key="3">
    <source>
        <dbReference type="ARBA" id="ARBA00003697"/>
    </source>
</evidence>
<feature type="region of interest" description="Disordered" evidence="12">
    <location>
        <begin position="248"/>
        <end position="297"/>
    </location>
</feature>
<feature type="domain" description="PPIase cyclophilin-type" evidence="13">
    <location>
        <begin position="322"/>
        <end position="480"/>
    </location>
</feature>
<dbReference type="InterPro" id="IPR026951">
    <property type="entry name" value="PPIL2_U-box_dom"/>
</dbReference>
<feature type="region of interest" description="Disordered" evidence="12">
    <location>
        <begin position="497"/>
        <end position="517"/>
    </location>
</feature>
<dbReference type="SMART" id="SM00504">
    <property type="entry name" value="Ubox"/>
    <property type="match status" value="1"/>
</dbReference>
<protein>
    <recommendedName>
        <fullName evidence="17">Cyclophilin-like protein</fullName>
    </recommendedName>
</protein>
<dbReference type="Pfam" id="PF00160">
    <property type="entry name" value="Pro_isomerase"/>
    <property type="match status" value="1"/>
</dbReference>
<dbReference type="RefSeq" id="XP_025348740.1">
    <property type="nucleotide sequence ID" value="XM_025493549.1"/>
</dbReference>
<dbReference type="PRINTS" id="PR00153">
    <property type="entry name" value="CSAPPISMRASE"/>
</dbReference>
<evidence type="ECO:0000256" key="6">
    <source>
        <dbReference type="ARBA" id="ARBA00007930"/>
    </source>
</evidence>
<comment type="similarity">
    <text evidence="6">Belongs to the cyclophilin-type PPIase family. PPIL2 subfamily.</text>
</comment>
<dbReference type="InterPro" id="IPR002130">
    <property type="entry name" value="Cyclophilin-type_PPIase_dom"/>
</dbReference>
<evidence type="ECO:0008006" key="17">
    <source>
        <dbReference type="Google" id="ProtNLM"/>
    </source>
</evidence>
<evidence type="ECO:0000256" key="12">
    <source>
        <dbReference type="SAM" id="MobiDB-lite"/>
    </source>
</evidence>
<evidence type="ECO:0000259" key="14">
    <source>
        <dbReference type="PROSITE" id="PS51698"/>
    </source>
</evidence>
<keyword evidence="9" id="KW-0697">Rotamase</keyword>
<feature type="compositionally biased region" description="Basic and acidic residues" evidence="12">
    <location>
        <begin position="497"/>
        <end position="507"/>
    </location>
</feature>
<evidence type="ECO:0000313" key="15">
    <source>
        <dbReference type="EMBL" id="PWN21580.1"/>
    </source>
</evidence>
<dbReference type="GO" id="GO:0000209">
    <property type="term" value="P:protein polyubiquitination"/>
    <property type="evidence" value="ECO:0007669"/>
    <property type="project" value="TreeGrafter"/>
</dbReference>
<comment type="pathway">
    <text evidence="5">Protein modification; protein ubiquitination.</text>
</comment>
<evidence type="ECO:0000256" key="9">
    <source>
        <dbReference type="ARBA" id="ARBA00023110"/>
    </source>
</evidence>
<evidence type="ECO:0000256" key="8">
    <source>
        <dbReference type="ARBA" id="ARBA00022786"/>
    </source>
</evidence>
<dbReference type="CDD" id="cd16663">
    <property type="entry name" value="RING-Ubox_PPIL2"/>
    <property type="match status" value="1"/>
</dbReference>
<name>A0A316U8K1_9BASI</name>
<keyword evidence="8" id="KW-0833">Ubl conjugation pathway</keyword>
<evidence type="ECO:0000259" key="13">
    <source>
        <dbReference type="PROSITE" id="PS50072"/>
    </source>
</evidence>
<feature type="compositionally biased region" description="Polar residues" evidence="12">
    <location>
        <begin position="279"/>
        <end position="295"/>
    </location>
</feature>